<dbReference type="Proteomes" id="UP000032545">
    <property type="component" value="Unassembled WGS sequence"/>
</dbReference>
<keyword evidence="4" id="KW-1185">Reference proteome</keyword>
<keyword evidence="2" id="KW-0472">Membrane</keyword>
<dbReference type="EMBL" id="JYFN01000002">
    <property type="protein sequence ID" value="KJE25132.1"/>
    <property type="molecule type" value="Genomic_DNA"/>
</dbReference>
<reference evidence="3 4" key="2">
    <citation type="journal article" date="2016" name="Genome Announc.">
        <title>Permanent Draft Genome Sequences for Two Variants of Frankia sp. Strain CpI1, the First Frankia Strain Isolated from Root Nodules of Comptonia peregrina.</title>
        <authorList>
            <person name="Oshone R."/>
            <person name="Hurst S.G.IV."/>
            <person name="Abebe-Akele F."/>
            <person name="Simpson S."/>
            <person name="Morris K."/>
            <person name="Thomas W.K."/>
            <person name="Tisa L.S."/>
        </authorList>
    </citation>
    <scope>NUCLEOTIDE SEQUENCE [LARGE SCALE GENOMIC DNA]</scope>
    <source>
        <strain evidence="4">CpI1-S</strain>
    </source>
</reference>
<keyword evidence="2" id="KW-1133">Transmembrane helix</keyword>
<name>A0A0D8BNZ8_9ACTN</name>
<feature type="transmembrane region" description="Helical" evidence="2">
    <location>
        <begin position="50"/>
        <end position="77"/>
    </location>
</feature>
<comment type="caution">
    <text evidence="3">The sequence shown here is derived from an EMBL/GenBank/DDBJ whole genome shotgun (WGS) entry which is preliminary data.</text>
</comment>
<organism evidence="3 4">
    <name type="scientific">Frankia torreyi</name>
    <dbReference type="NCBI Taxonomy" id="1856"/>
    <lineage>
        <taxon>Bacteria</taxon>
        <taxon>Bacillati</taxon>
        <taxon>Actinomycetota</taxon>
        <taxon>Actinomycetes</taxon>
        <taxon>Frankiales</taxon>
        <taxon>Frankiaceae</taxon>
        <taxon>Frankia</taxon>
    </lineage>
</organism>
<dbReference type="PATRIC" id="fig|1502723.3.peg.293"/>
<proteinExistence type="predicted"/>
<feature type="region of interest" description="Disordered" evidence="1">
    <location>
        <begin position="81"/>
        <end position="105"/>
    </location>
</feature>
<evidence type="ECO:0000256" key="2">
    <source>
        <dbReference type="SAM" id="Phobius"/>
    </source>
</evidence>
<dbReference type="AlphaFoldDB" id="A0A0D8BNZ8"/>
<keyword evidence="2" id="KW-0812">Transmembrane</keyword>
<evidence type="ECO:0000313" key="4">
    <source>
        <dbReference type="Proteomes" id="UP000032545"/>
    </source>
</evidence>
<evidence type="ECO:0000256" key="1">
    <source>
        <dbReference type="SAM" id="MobiDB-lite"/>
    </source>
</evidence>
<gene>
    <name evidence="3" type="ORF">FF36_00265</name>
</gene>
<reference evidence="4" key="1">
    <citation type="submission" date="2015-02" db="EMBL/GenBank/DDBJ databases">
        <title>Draft Genome of Frankia sp. CpI1-S.</title>
        <authorList>
            <person name="Oshone R.T."/>
            <person name="Ngom M."/>
            <person name="Ghodhbane-Gtari F."/>
            <person name="Gtari M."/>
            <person name="Morris K."/>
            <person name="Thomas K."/>
            <person name="Sen A."/>
            <person name="Tisa L.S."/>
        </authorList>
    </citation>
    <scope>NUCLEOTIDE SEQUENCE [LARGE SCALE GENOMIC DNA]</scope>
    <source>
        <strain evidence="4">CpI1-S</strain>
    </source>
</reference>
<protein>
    <submittedName>
        <fullName evidence="3">Uncharacterized protein</fullName>
    </submittedName>
</protein>
<feature type="transmembrane region" description="Helical" evidence="2">
    <location>
        <begin position="20"/>
        <end position="44"/>
    </location>
</feature>
<sequence>MAERPPIGPVSPPPLPAHRLVIVVTAATTLLGLATLAAVTVITLGSGEPVAAAVVAGLPPAVMSPFAVALPAVIRVAQAERPPRRRGYGRRAARESQTRRAPRGQ</sequence>
<evidence type="ECO:0000313" key="3">
    <source>
        <dbReference type="EMBL" id="KJE25132.1"/>
    </source>
</evidence>
<accession>A0A0D8BNZ8</accession>